<organism evidence="1 2">
    <name type="scientific">Naganishia onofrii</name>
    <dbReference type="NCBI Taxonomy" id="1851511"/>
    <lineage>
        <taxon>Eukaryota</taxon>
        <taxon>Fungi</taxon>
        <taxon>Dikarya</taxon>
        <taxon>Basidiomycota</taxon>
        <taxon>Agaricomycotina</taxon>
        <taxon>Tremellomycetes</taxon>
        <taxon>Filobasidiales</taxon>
        <taxon>Filobasidiaceae</taxon>
        <taxon>Naganishia</taxon>
    </lineage>
</organism>
<protein>
    <submittedName>
        <fullName evidence="1">Uncharacterized protein</fullName>
    </submittedName>
</protein>
<dbReference type="Proteomes" id="UP001234202">
    <property type="component" value="Unassembled WGS sequence"/>
</dbReference>
<evidence type="ECO:0000313" key="2">
    <source>
        <dbReference type="Proteomes" id="UP001234202"/>
    </source>
</evidence>
<accession>A0ACC2XTS1</accession>
<sequence length="133" mass="14825">MRHTFFQFIFAALCVFQLAAAESKWNRRSNLAGKAFEEQDLAPSPRLRQTTWKEIHARRVSRTSPSYKRQMASAVPSVYPTCSVASSGTLAVARYAQTEITGVDAYTPLGYQYGYLNATSESDCLRQCKGVGE</sequence>
<keyword evidence="2" id="KW-1185">Reference proteome</keyword>
<dbReference type="EMBL" id="JASBWV010000003">
    <property type="protein sequence ID" value="KAJ9127010.1"/>
    <property type="molecule type" value="Genomic_DNA"/>
</dbReference>
<evidence type="ECO:0000313" key="1">
    <source>
        <dbReference type="EMBL" id="KAJ9127010.1"/>
    </source>
</evidence>
<gene>
    <name evidence="1" type="ORF">QFC24_001241</name>
</gene>
<reference evidence="1" key="1">
    <citation type="submission" date="2023-04" db="EMBL/GenBank/DDBJ databases">
        <title>Draft Genome sequencing of Naganishia species isolated from polar environments using Oxford Nanopore Technology.</title>
        <authorList>
            <person name="Leo P."/>
            <person name="Venkateswaran K."/>
        </authorList>
    </citation>
    <scope>NUCLEOTIDE SEQUENCE</scope>
    <source>
        <strain evidence="1">DBVPG 5303</strain>
    </source>
</reference>
<name>A0ACC2XTS1_9TREE</name>
<comment type="caution">
    <text evidence="1">The sequence shown here is derived from an EMBL/GenBank/DDBJ whole genome shotgun (WGS) entry which is preliminary data.</text>
</comment>
<proteinExistence type="predicted"/>